<evidence type="ECO:0000313" key="3">
    <source>
        <dbReference type="Proteomes" id="UP000247903"/>
    </source>
</evidence>
<dbReference type="PANTHER" id="PTHR13696">
    <property type="entry name" value="P-LOOP CONTAINING NUCLEOSIDE TRIPHOSPHATE HYDROLASE"/>
    <property type="match status" value="1"/>
</dbReference>
<keyword evidence="3" id="KW-1185">Reference proteome</keyword>
<evidence type="ECO:0000259" key="1">
    <source>
        <dbReference type="Pfam" id="PF01656"/>
    </source>
</evidence>
<organism evidence="2 3">
    <name type="scientific">Flavobacterium cheongpyeongense</name>
    <dbReference type="NCBI Taxonomy" id="2212651"/>
    <lineage>
        <taxon>Bacteria</taxon>
        <taxon>Pseudomonadati</taxon>
        <taxon>Bacteroidota</taxon>
        <taxon>Flavobacteriia</taxon>
        <taxon>Flavobacteriales</taxon>
        <taxon>Flavobacteriaceae</taxon>
        <taxon>Flavobacterium</taxon>
    </lineage>
</organism>
<dbReference type="Proteomes" id="UP000247903">
    <property type="component" value="Unassembled WGS sequence"/>
</dbReference>
<proteinExistence type="predicted"/>
<dbReference type="EMBL" id="QJHK01000007">
    <property type="protein sequence ID" value="PXY40880.1"/>
    <property type="molecule type" value="Genomic_DNA"/>
</dbReference>
<comment type="caution">
    <text evidence="2">The sequence shown here is derived from an EMBL/GenBank/DDBJ whole genome shotgun (WGS) entry which is preliminary data.</text>
</comment>
<dbReference type="PANTHER" id="PTHR13696:SF52">
    <property type="entry name" value="PARA FAMILY PROTEIN CT_582"/>
    <property type="match status" value="1"/>
</dbReference>
<protein>
    <submittedName>
        <fullName evidence="2">Conjugal transfer protein TraA</fullName>
    </submittedName>
</protein>
<sequence length="255" mass="29006">MKTENQPVFVAFSSQKGGVGKSTFTALAASTLHYRLGYNVAVFDADFPQHSLMKMKDRDLSMVMENEFLKKAAFRQFTAIDKKAYPIFQHKAEGVLQAAHDFVDSLSAPVDYIFFDLPGTVNTPGILKALAGMHHIFTPITADRVVMESTLIFTQLMKDVIMKKGDTSIKTINLFWNQVDGRERSPLYEVYNKLINELGLSLMDCQIMNSTRFRKESEADAKTVFRSTLMPPDERLMSTCRLDQFMTEFLRITQL</sequence>
<dbReference type="InterPro" id="IPR002586">
    <property type="entry name" value="CobQ/CobB/MinD/ParA_Nub-bd_dom"/>
</dbReference>
<dbReference type="Pfam" id="PF01656">
    <property type="entry name" value="CbiA"/>
    <property type="match status" value="1"/>
</dbReference>
<dbReference type="AlphaFoldDB" id="A0A2V4BT67"/>
<reference evidence="2 3" key="1">
    <citation type="submission" date="2018-05" db="EMBL/GenBank/DDBJ databases">
        <title>Flavobacterium sp. strain IMCC34759, incomplete genome.</title>
        <authorList>
            <person name="Joung Y."/>
            <person name="Cho J."/>
        </authorList>
    </citation>
    <scope>NUCLEOTIDE SEQUENCE [LARGE SCALE GENOMIC DNA]</scope>
    <source>
        <strain evidence="2 3">IMCC34759</strain>
    </source>
</reference>
<accession>A0A2V4BT67</accession>
<dbReference type="CDD" id="cd02042">
    <property type="entry name" value="ParAB_family"/>
    <property type="match status" value="1"/>
</dbReference>
<dbReference type="InterPro" id="IPR050678">
    <property type="entry name" value="DNA_Partitioning_ATPase"/>
</dbReference>
<dbReference type="InterPro" id="IPR027417">
    <property type="entry name" value="P-loop_NTPase"/>
</dbReference>
<dbReference type="Gene3D" id="3.40.50.300">
    <property type="entry name" value="P-loop containing nucleotide triphosphate hydrolases"/>
    <property type="match status" value="1"/>
</dbReference>
<gene>
    <name evidence="2" type="ORF">DMB65_09890</name>
</gene>
<dbReference type="SUPFAM" id="SSF52540">
    <property type="entry name" value="P-loop containing nucleoside triphosphate hydrolases"/>
    <property type="match status" value="1"/>
</dbReference>
<name>A0A2V4BT67_9FLAO</name>
<evidence type="ECO:0000313" key="2">
    <source>
        <dbReference type="EMBL" id="PXY40880.1"/>
    </source>
</evidence>
<dbReference type="OrthoDB" id="978593at2"/>
<feature type="domain" description="CobQ/CobB/MinD/ParA nucleotide binding" evidence="1">
    <location>
        <begin position="11"/>
        <end position="216"/>
    </location>
</feature>
<dbReference type="RefSeq" id="WP_110306491.1">
    <property type="nucleotide sequence ID" value="NZ_QJHK01000007.1"/>
</dbReference>